<reference evidence="3 4" key="1">
    <citation type="submission" date="2021-09" db="EMBL/GenBank/DDBJ databases">
        <title>Genome sequencing and assembly of Chryseobacterium sp. RG1.</title>
        <authorList>
            <person name="Chhetri G."/>
        </authorList>
    </citation>
    <scope>NUCLEOTIDE SEQUENCE [LARGE SCALE GENOMIC DNA]</scope>
    <source>
        <strain evidence="3 4">RG1</strain>
    </source>
</reference>
<accession>A0ABS7ZZG4</accession>
<gene>
    <name evidence="3" type="ORF">JI747_007960</name>
</gene>
<feature type="domain" description="Secretion system C-terminal sorting" evidence="2">
    <location>
        <begin position="530"/>
        <end position="600"/>
    </location>
</feature>
<comment type="caution">
    <text evidence="3">The sequence shown here is derived from an EMBL/GenBank/DDBJ whole genome shotgun (WGS) entry which is preliminary data.</text>
</comment>
<name>A0ABS7ZZG4_9FLAO</name>
<evidence type="ECO:0000313" key="4">
    <source>
        <dbReference type="Proteomes" id="UP000618240"/>
    </source>
</evidence>
<keyword evidence="1" id="KW-0732">Signal</keyword>
<dbReference type="Pfam" id="PF18962">
    <property type="entry name" value="Por_Secre_tail"/>
    <property type="match status" value="1"/>
</dbReference>
<dbReference type="EMBL" id="JAERSE020000002">
    <property type="protein sequence ID" value="MCA6067108.1"/>
    <property type="molecule type" value="Genomic_DNA"/>
</dbReference>
<evidence type="ECO:0000259" key="2">
    <source>
        <dbReference type="Pfam" id="PF18962"/>
    </source>
</evidence>
<keyword evidence="4" id="KW-1185">Reference proteome</keyword>
<proteinExistence type="predicted"/>
<dbReference type="RefSeq" id="WP_225687545.1">
    <property type="nucleotide sequence ID" value="NZ_JAERSE020000002.1"/>
</dbReference>
<sequence length="607" mass="66871">MKLNFLSFILLSTSLFSQSSFYYERNWGTYFGGTSTGVQKIYEKNTSDIYVDGISSYPYNNTTIVPTTYYNQFVFASNNYFTPGNTDSKNNFRGIFSTSGGILLAEYNLYKNAYSDKIIPAHRDESGNRYDLESDLINYPTLSNMSWQTSNVTNDDSILSKYDSNGNLVWQTYVPENLDSDFFIKTDNTDNIYIAGTTKWQNLGDPGTYDPSFTYVSSPQGGPLSNSYVVKLNSQGQKIWATYIPSKTISDIDLFDNNLYIATGEDINTSVSTLATSGTFQQAKAVNSIIKLNGNTGNRIWGTYYGVPNNITHGTIKNIRVTETGVYILGTTTTPGTYYGEEGAHLASSLDGWDLFITKFNDSGNRTWTTYLNTAGIELILNSNHNLDVKDDKIIVSGSTTGNQNIATPGAFQDVKPSANGVFDIFFSMFNTSGVHLFTSYYGGPVTPPSGSSGANLLSVINCKFSANSNAFFLYGSASSLSGYTTSNGHQQTLTFPPGMNEGGAGYIAKFSPTNLSVSEADLGENLKLYDNPNKGSFVLTGNILTKEPHFVCINDMTGRLIYSKRIENNKSVNFDLEDILSNGNYILSLKNSNQQFIKSFKLIIKK</sequence>
<evidence type="ECO:0000313" key="3">
    <source>
        <dbReference type="EMBL" id="MCA6067108.1"/>
    </source>
</evidence>
<evidence type="ECO:0000256" key="1">
    <source>
        <dbReference type="ARBA" id="ARBA00022729"/>
    </source>
</evidence>
<protein>
    <submittedName>
        <fullName evidence="3">T9SS type A sorting domain-containing protein</fullName>
    </submittedName>
</protein>
<dbReference type="NCBIfam" id="TIGR04183">
    <property type="entry name" value="Por_Secre_tail"/>
    <property type="match status" value="1"/>
</dbReference>
<dbReference type="Proteomes" id="UP000618240">
    <property type="component" value="Unassembled WGS sequence"/>
</dbReference>
<dbReference type="InterPro" id="IPR026444">
    <property type="entry name" value="Secre_tail"/>
</dbReference>
<organism evidence="3 4">
    <name type="scientific">Chryseobacterium tagetis</name>
    <dbReference type="NCBI Taxonomy" id="2801334"/>
    <lineage>
        <taxon>Bacteria</taxon>
        <taxon>Pseudomonadati</taxon>
        <taxon>Bacteroidota</taxon>
        <taxon>Flavobacteriia</taxon>
        <taxon>Flavobacteriales</taxon>
        <taxon>Weeksellaceae</taxon>
        <taxon>Chryseobacterium group</taxon>
        <taxon>Chryseobacterium</taxon>
    </lineage>
</organism>